<dbReference type="InterPro" id="IPR015943">
    <property type="entry name" value="WD40/YVTN_repeat-like_dom_sf"/>
</dbReference>
<protein>
    <recommendedName>
        <fullName evidence="1">F-box domain-containing protein</fullName>
    </recommendedName>
</protein>
<evidence type="ECO:0000313" key="2">
    <source>
        <dbReference type="EnsemblMetazoa" id="XP_038066267.1"/>
    </source>
</evidence>
<dbReference type="SUPFAM" id="SSF50978">
    <property type="entry name" value="WD40 repeat-like"/>
    <property type="match status" value="1"/>
</dbReference>
<feature type="domain" description="F-box" evidence="1">
    <location>
        <begin position="21"/>
        <end position="67"/>
    </location>
</feature>
<dbReference type="PROSITE" id="PS50181">
    <property type="entry name" value="FBOX"/>
    <property type="match status" value="1"/>
</dbReference>
<dbReference type="InterPro" id="IPR036322">
    <property type="entry name" value="WD40_repeat_dom_sf"/>
</dbReference>
<proteinExistence type="predicted"/>
<dbReference type="Proteomes" id="UP000887568">
    <property type="component" value="Unplaced"/>
</dbReference>
<accession>A0A914AR71</accession>
<dbReference type="EnsemblMetazoa" id="XM_038210339.1">
    <property type="protein sequence ID" value="XP_038066267.1"/>
    <property type="gene ID" value="LOC119736296"/>
</dbReference>
<dbReference type="AlphaFoldDB" id="A0A914AR71"/>
<dbReference type="Gene3D" id="2.130.10.10">
    <property type="entry name" value="YVTN repeat-like/Quinoprotein amine dehydrogenase"/>
    <property type="match status" value="1"/>
</dbReference>
<dbReference type="Gene3D" id="1.20.1280.50">
    <property type="match status" value="1"/>
</dbReference>
<dbReference type="GeneID" id="119736296"/>
<dbReference type="RefSeq" id="XP_038066267.1">
    <property type="nucleotide sequence ID" value="XM_038210339.1"/>
</dbReference>
<dbReference type="OrthoDB" id="3219396at2759"/>
<evidence type="ECO:0000259" key="1">
    <source>
        <dbReference type="PROSITE" id="PS50181"/>
    </source>
</evidence>
<evidence type="ECO:0000313" key="3">
    <source>
        <dbReference type="Proteomes" id="UP000887568"/>
    </source>
</evidence>
<sequence>MAVSGIPGNGMYESTTAASSGSLIYAVPDDLIQTVLQHLSATDLCHVASCCRWLRDATNQDSLWLPLCQSKGWKHYGTTTDLAKIPSYGPSEQAGDDSATFQNDRIVTDDNTAGLTSTCRWKGVYMRAHHLDRNWATNCSHFKECHFDLQDKPRTDLRTHSVDGDLLAMYNFNQTIHVYDIRNQTLQCVINSACNLYAIKFTDGVIVVPCDNGRVDAFDARTGQTLQTIEGNWGHNTVSLFFDGELVLTCVHTSDTERTMSTDICVWCVEDGLLQRIITVDHTDDVCVYYTGKLDYRDKMLAAVCNDDHIHVWDARSGECLHQLECPRKQTKVQLGDNVIFGFSTKGDVCVTSIWSQETGDCQKVIDLHVGLPTPYIGEYYTEIINNLILLEIKINVLDVRSSVKTYNLLGEFVNDAQLEYNDGDVKGNGSKRLFNLFVETRMGREDWKGVVFNATPTGLVRLFDAGPFEIIWLDEIRMILFDHKENKLSIHHYW</sequence>
<dbReference type="SUPFAM" id="SSF81383">
    <property type="entry name" value="F-box domain"/>
    <property type="match status" value="1"/>
</dbReference>
<keyword evidence="3" id="KW-1185">Reference proteome</keyword>
<dbReference type="InterPro" id="IPR001810">
    <property type="entry name" value="F-box_dom"/>
</dbReference>
<dbReference type="SMART" id="SM00256">
    <property type="entry name" value="FBOX"/>
    <property type="match status" value="1"/>
</dbReference>
<reference evidence="2" key="1">
    <citation type="submission" date="2022-11" db="UniProtKB">
        <authorList>
            <consortium name="EnsemblMetazoa"/>
        </authorList>
    </citation>
    <scope>IDENTIFICATION</scope>
</reference>
<dbReference type="InterPro" id="IPR036047">
    <property type="entry name" value="F-box-like_dom_sf"/>
</dbReference>
<name>A0A914AR71_PATMI</name>
<organism evidence="2 3">
    <name type="scientific">Patiria miniata</name>
    <name type="common">Bat star</name>
    <name type="synonym">Asterina miniata</name>
    <dbReference type="NCBI Taxonomy" id="46514"/>
    <lineage>
        <taxon>Eukaryota</taxon>
        <taxon>Metazoa</taxon>
        <taxon>Echinodermata</taxon>
        <taxon>Eleutherozoa</taxon>
        <taxon>Asterozoa</taxon>
        <taxon>Asteroidea</taxon>
        <taxon>Valvatacea</taxon>
        <taxon>Valvatida</taxon>
        <taxon>Asterinidae</taxon>
        <taxon>Patiria</taxon>
    </lineage>
</organism>
<dbReference type="Pfam" id="PF12937">
    <property type="entry name" value="F-box-like"/>
    <property type="match status" value="1"/>
</dbReference>